<evidence type="ECO:0008006" key="3">
    <source>
        <dbReference type="Google" id="ProtNLM"/>
    </source>
</evidence>
<comment type="caution">
    <text evidence="1">The sequence shown here is derived from an EMBL/GenBank/DDBJ whole genome shotgun (WGS) entry which is preliminary data.</text>
</comment>
<dbReference type="Proteomes" id="UP001243717">
    <property type="component" value="Unassembled WGS sequence"/>
</dbReference>
<protein>
    <recommendedName>
        <fullName evidence="3">RHS repeat protein</fullName>
    </recommendedName>
</protein>
<reference evidence="1 2" key="1">
    <citation type="submission" date="2023-04" db="EMBL/GenBank/DDBJ databases">
        <title>A novel bacteria isolated from coastal sediment.</title>
        <authorList>
            <person name="Liu X.-J."/>
            <person name="Du Z.-J."/>
        </authorList>
    </citation>
    <scope>NUCLEOTIDE SEQUENCE [LARGE SCALE GENOMIC DNA]</scope>
    <source>
        <strain evidence="1 2">SDUM461004</strain>
    </source>
</reference>
<dbReference type="Gene3D" id="3.90.930.1">
    <property type="match status" value="1"/>
</dbReference>
<evidence type="ECO:0000313" key="1">
    <source>
        <dbReference type="EMBL" id="MDQ8196250.1"/>
    </source>
</evidence>
<dbReference type="EMBL" id="JARXIC010000056">
    <property type="protein sequence ID" value="MDQ8196250.1"/>
    <property type="molecule type" value="Genomic_DNA"/>
</dbReference>
<evidence type="ECO:0000313" key="2">
    <source>
        <dbReference type="Proteomes" id="UP001243717"/>
    </source>
</evidence>
<keyword evidence="2" id="KW-1185">Reference proteome</keyword>
<sequence length="559" mass="63336">MLQLVPFLLPASPMDFDLRQNVLGSVNSFGHARMERLLGELPTGGTAYPVKLVFNSNPADAPGAFGPYWRIPLFGSTVVQYKQYNLYWDGPDERRQFFTMDRGHASRRGEKLFNEHGKDWTATIARNGEVLIQSAKDADWYFRYDNGLLKEFKLGAAATTSRITYTGRGLPLYVTEEGSSRRVFEIEYRGATDPERIIIGDSQIAVEMGDAELTAPDGVSNYRNYRVSFLRSLAPRDGEVEYFSYSKSDSLERKVALLDQAEKKVIKTLNLAVNRMEISSDLENPEAGNWIEWEAKSGFIASDSGSSYKVNNDSWDPNIQDAPQSVTPTSVEIARLPIGGEEQKWSYGWKSGVRVYTDLATGETVRRTMIMSGGPASGKLRKREVFKDGKWVLDRQNSYDPKGRPIRAVHGDSMRIWKWEDTRDGSEATEYLNGNIVRRTVYDVAGEFVEREIFKADGDVDKYVYGSTEVGKTVTYFVNGEPMTYKELDAQGRMSYMKWANGKEQYHSRENGIRQIVTVFSDGRKRLVERVSDSDSFVQVESTEIVSQTLEVLRNRRAN</sequence>
<accession>A0ABU1AN75</accession>
<organism evidence="1 2">
    <name type="scientific">Thalassobacterium sedimentorum</name>
    <dbReference type="NCBI Taxonomy" id="3041258"/>
    <lineage>
        <taxon>Bacteria</taxon>
        <taxon>Pseudomonadati</taxon>
        <taxon>Verrucomicrobiota</taxon>
        <taxon>Opitutia</taxon>
        <taxon>Puniceicoccales</taxon>
        <taxon>Coraliomargaritaceae</taxon>
        <taxon>Thalassobacterium</taxon>
    </lineage>
</organism>
<gene>
    <name evidence="1" type="ORF">QEH59_17580</name>
</gene>
<name>A0ABU1AN75_9BACT</name>
<proteinExistence type="predicted"/>